<comment type="similarity">
    <text evidence="1 6">Belongs to the NusB family.</text>
</comment>
<keyword evidence="10" id="KW-1185">Reference proteome</keyword>
<keyword evidence="5 6" id="KW-0804">Transcription</keyword>
<dbReference type="InterPro" id="IPR035926">
    <property type="entry name" value="NusB-like_sf"/>
</dbReference>
<dbReference type="PANTHER" id="PTHR11078">
    <property type="entry name" value="N UTILIZATION SUBSTANCE PROTEIN B-RELATED"/>
    <property type="match status" value="1"/>
</dbReference>
<evidence type="ECO:0000256" key="1">
    <source>
        <dbReference type="ARBA" id="ARBA00005952"/>
    </source>
</evidence>
<keyword evidence="2 6" id="KW-0889">Transcription antitermination</keyword>
<evidence type="ECO:0000256" key="6">
    <source>
        <dbReference type="HAMAP-Rule" id="MF_00073"/>
    </source>
</evidence>
<proteinExistence type="inferred from homology"/>
<evidence type="ECO:0000256" key="7">
    <source>
        <dbReference type="SAM" id="MobiDB-lite"/>
    </source>
</evidence>
<evidence type="ECO:0000256" key="2">
    <source>
        <dbReference type="ARBA" id="ARBA00022814"/>
    </source>
</evidence>
<reference evidence="9 10" key="1">
    <citation type="submission" date="2023-07" db="EMBL/GenBank/DDBJ databases">
        <title>Sequencing the genomes of 1000 actinobacteria strains.</title>
        <authorList>
            <person name="Klenk H.-P."/>
        </authorList>
    </citation>
    <scope>NUCLEOTIDE SEQUENCE [LARGE SCALE GENOMIC DNA]</scope>
    <source>
        <strain evidence="9 10">DSM 44508</strain>
    </source>
</reference>
<name>A0ABU2BAX1_9CORY</name>
<dbReference type="Gene3D" id="1.10.940.10">
    <property type="entry name" value="NusB-like"/>
    <property type="match status" value="1"/>
</dbReference>
<dbReference type="SUPFAM" id="SSF48013">
    <property type="entry name" value="NusB-like"/>
    <property type="match status" value="1"/>
</dbReference>
<feature type="domain" description="NusB/RsmB/TIM44" evidence="8">
    <location>
        <begin position="23"/>
        <end position="152"/>
    </location>
</feature>
<evidence type="ECO:0000256" key="4">
    <source>
        <dbReference type="ARBA" id="ARBA00023015"/>
    </source>
</evidence>
<accession>A0ABU2BAX1</accession>
<protein>
    <recommendedName>
        <fullName evidence="6">Transcription antitermination protein NusB</fullName>
    </recommendedName>
    <alternativeName>
        <fullName evidence="6">Antitermination factor NusB</fullName>
    </alternativeName>
</protein>
<feature type="compositionally biased region" description="Acidic residues" evidence="7">
    <location>
        <begin position="203"/>
        <end position="217"/>
    </location>
</feature>
<evidence type="ECO:0000313" key="10">
    <source>
        <dbReference type="Proteomes" id="UP001183619"/>
    </source>
</evidence>
<comment type="function">
    <text evidence="6">Involved in transcription antitermination. Required for transcription of ribosomal RNA (rRNA) genes. Binds specifically to the boxA antiterminator sequence of the ribosomal RNA (rrn) operons.</text>
</comment>
<keyword evidence="3 6" id="KW-0694">RNA-binding</keyword>
<evidence type="ECO:0000256" key="3">
    <source>
        <dbReference type="ARBA" id="ARBA00022884"/>
    </source>
</evidence>
<dbReference type="PANTHER" id="PTHR11078:SF3">
    <property type="entry name" value="ANTITERMINATION NUSB DOMAIN-CONTAINING PROTEIN"/>
    <property type="match status" value="1"/>
</dbReference>
<sequence>MTPSSKDSSDNERRWKRHGSRYKARRRAVEILYEAEARDVDPVAIVQDRISLALHQESNVAPVAHYTREIVSGVAEELNRIDEIIAAYLSKDWELHRIAAVDRAILRACVWEMIFNEDVPVLTAVTEAIELASQYSADRAPAYINGVLDAAVKNIDALKSPVDADVAEVNVQFDDGVDTEHDAEISGASFAEALAEAENLVEATDDESVSDSDDASDVDQNVVDTAGTVAVEPDADAVQSDESVGQDSVEEGDAHDAVTGSASAADDSQESHS</sequence>
<dbReference type="InterPro" id="IPR006027">
    <property type="entry name" value="NusB_RsmB_TIM44"/>
</dbReference>
<dbReference type="HAMAP" id="MF_00073">
    <property type="entry name" value="NusB"/>
    <property type="match status" value="1"/>
</dbReference>
<feature type="region of interest" description="Disordered" evidence="7">
    <location>
        <begin position="203"/>
        <end position="273"/>
    </location>
</feature>
<dbReference type="NCBIfam" id="TIGR01951">
    <property type="entry name" value="nusB"/>
    <property type="match status" value="1"/>
</dbReference>
<dbReference type="InterPro" id="IPR011605">
    <property type="entry name" value="NusB_fam"/>
</dbReference>
<dbReference type="EMBL" id="JAVDYF010000001">
    <property type="protein sequence ID" value="MDR7355765.1"/>
    <property type="molecule type" value="Genomic_DNA"/>
</dbReference>
<evidence type="ECO:0000256" key="5">
    <source>
        <dbReference type="ARBA" id="ARBA00023163"/>
    </source>
</evidence>
<dbReference type="Proteomes" id="UP001183619">
    <property type="component" value="Unassembled WGS sequence"/>
</dbReference>
<gene>
    <name evidence="6" type="primary">nusB</name>
    <name evidence="9" type="ORF">J2S37_002303</name>
</gene>
<evidence type="ECO:0000259" key="8">
    <source>
        <dbReference type="Pfam" id="PF01029"/>
    </source>
</evidence>
<comment type="caution">
    <text evidence="9">The sequence shown here is derived from an EMBL/GenBank/DDBJ whole genome shotgun (WGS) entry which is preliminary data.</text>
</comment>
<keyword evidence="4 6" id="KW-0805">Transcription regulation</keyword>
<evidence type="ECO:0000313" key="9">
    <source>
        <dbReference type="EMBL" id="MDR7355765.1"/>
    </source>
</evidence>
<dbReference type="Pfam" id="PF01029">
    <property type="entry name" value="NusB"/>
    <property type="match status" value="1"/>
</dbReference>
<organism evidence="9 10">
    <name type="scientific">Corynebacterium felinum</name>
    <dbReference type="NCBI Taxonomy" id="131318"/>
    <lineage>
        <taxon>Bacteria</taxon>
        <taxon>Bacillati</taxon>
        <taxon>Actinomycetota</taxon>
        <taxon>Actinomycetes</taxon>
        <taxon>Mycobacteriales</taxon>
        <taxon>Corynebacteriaceae</taxon>
        <taxon>Corynebacterium</taxon>
    </lineage>
</organism>